<dbReference type="RefSeq" id="WP_022595293.1">
    <property type="nucleotide sequence ID" value="NZ_AP024189.1"/>
</dbReference>
<organism evidence="3 4">
    <name type="scientific">Rhodococcus hoagii</name>
    <name type="common">Corynebacterium equii</name>
    <dbReference type="NCBI Taxonomy" id="43767"/>
    <lineage>
        <taxon>Bacteria</taxon>
        <taxon>Bacillati</taxon>
        <taxon>Actinomycetota</taxon>
        <taxon>Actinomycetes</taxon>
        <taxon>Mycobacteriales</taxon>
        <taxon>Nocardiaceae</taxon>
        <taxon>Prescottella</taxon>
    </lineage>
</organism>
<comment type="caution">
    <text evidence="3">The sequence shown here is derived from an EMBL/GenBank/DDBJ whole genome shotgun (WGS) entry which is preliminary data.</text>
</comment>
<sequence length="70" mass="7512">MNLFFANLYLMGLDVKDRLTREDRGATAVEYGLMVAGIAMVIIVAVFAFGDKITGLFNGFSFSKPAASGT</sequence>
<dbReference type="InterPro" id="IPR007047">
    <property type="entry name" value="Flp_Fap"/>
</dbReference>
<dbReference type="Proteomes" id="UP000738270">
    <property type="component" value="Unassembled WGS sequence"/>
</dbReference>
<evidence type="ECO:0000256" key="1">
    <source>
        <dbReference type="SAM" id="Phobius"/>
    </source>
</evidence>
<dbReference type="EMBL" id="WUXD01000001">
    <property type="protein sequence ID" value="MBM4626171.1"/>
    <property type="molecule type" value="Genomic_DNA"/>
</dbReference>
<dbReference type="AlphaFoldDB" id="A0AAE5MHV3"/>
<gene>
    <name evidence="3" type="ORF">A5N68_16975</name>
    <name evidence="2" type="ORF">GS453_04675</name>
</gene>
<evidence type="ECO:0000313" key="4">
    <source>
        <dbReference type="Proteomes" id="UP000193518"/>
    </source>
</evidence>
<reference evidence="2" key="2">
    <citation type="submission" date="2019-11" db="EMBL/GenBank/DDBJ databases">
        <title>Spread of Macrolides and rifampicin resistant Rhodococcus equi in clinical isolates in the USA.</title>
        <authorList>
            <person name="Alvarez-Narvaez S."/>
            <person name="Huber L."/>
            <person name="Cohen N.D."/>
            <person name="Slovis N."/>
            <person name="Greiter M."/>
            <person name="Giguere S."/>
            <person name="Hart K."/>
        </authorList>
    </citation>
    <scope>NUCLEOTIDE SEQUENCE</scope>
    <source>
        <strain evidence="2">Lh_38</strain>
    </source>
</reference>
<reference evidence="3 4" key="1">
    <citation type="journal article" date="2016" name="Genome Biol. Evol.">
        <title>Pangenome and Phylogenomic Analysis of the Pathogenic Actinobacterium Rhodococcus equi.</title>
        <authorList>
            <person name="Anastasi E."/>
            <person name="MacArthur I."/>
            <person name="Scortti M."/>
            <person name="Alvarez S."/>
            <person name="Giguere S."/>
            <person name="Vazquez-Boland J.A."/>
        </authorList>
    </citation>
    <scope>NUCLEOTIDE SEQUENCE [LARGE SCALE GENOMIC DNA]</scope>
    <source>
        <strain evidence="3 4">PAM1271</strain>
    </source>
</reference>
<protein>
    <submittedName>
        <fullName evidence="2">Flp family type IVb pilin</fullName>
    </submittedName>
    <submittedName>
        <fullName evidence="3">Flp/fap pilin protein</fullName>
    </submittedName>
</protein>
<keyword evidence="1" id="KW-0812">Transmembrane</keyword>
<proteinExistence type="predicted"/>
<keyword evidence="1" id="KW-0472">Membrane</keyword>
<evidence type="ECO:0000313" key="3">
    <source>
        <dbReference type="EMBL" id="ORM24355.1"/>
    </source>
</evidence>
<dbReference type="EMBL" id="LWIC01000007">
    <property type="protein sequence ID" value="ORM24355.1"/>
    <property type="molecule type" value="Genomic_DNA"/>
</dbReference>
<accession>A0AAE5MHV3</accession>
<dbReference type="Pfam" id="PF04964">
    <property type="entry name" value="Flp_Fap"/>
    <property type="match status" value="1"/>
</dbReference>
<keyword evidence="1" id="KW-1133">Transmembrane helix</keyword>
<name>A0AAE5MHV3_RHOHA</name>
<feature type="transmembrane region" description="Helical" evidence="1">
    <location>
        <begin position="31"/>
        <end position="50"/>
    </location>
</feature>
<evidence type="ECO:0000313" key="2">
    <source>
        <dbReference type="EMBL" id="MBM4626171.1"/>
    </source>
</evidence>
<dbReference type="Proteomes" id="UP000193518">
    <property type="component" value="Unassembled WGS sequence"/>
</dbReference>